<dbReference type="InterPro" id="IPR037523">
    <property type="entry name" value="VOC_core"/>
</dbReference>
<protein>
    <submittedName>
        <fullName evidence="2">VOC family protein</fullName>
    </submittedName>
</protein>
<feature type="domain" description="VOC" evidence="1">
    <location>
        <begin position="5"/>
        <end position="144"/>
    </location>
</feature>
<dbReference type="RefSeq" id="WP_136380128.1">
    <property type="nucleotide sequence ID" value="NZ_SLUB01000024.1"/>
</dbReference>
<dbReference type="Gene3D" id="3.10.180.10">
    <property type="entry name" value="2,3-Dihydroxybiphenyl 1,2-Dioxygenase, domain 1"/>
    <property type="match status" value="1"/>
</dbReference>
<organism evidence="2 3">
    <name type="scientific">Bacillus timonensis</name>
    <dbReference type="NCBI Taxonomy" id="1033734"/>
    <lineage>
        <taxon>Bacteria</taxon>
        <taxon>Bacillati</taxon>
        <taxon>Bacillota</taxon>
        <taxon>Bacilli</taxon>
        <taxon>Bacillales</taxon>
        <taxon>Bacillaceae</taxon>
        <taxon>Bacillus</taxon>
    </lineage>
</organism>
<dbReference type="InterPro" id="IPR029068">
    <property type="entry name" value="Glyas_Bleomycin-R_OHBP_Dase"/>
</dbReference>
<keyword evidence="3" id="KW-1185">Reference proteome</keyword>
<proteinExistence type="predicted"/>
<dbReference type="PANTHER" id="PTHR40265:SF1">
    <property type="entry name" value="GLYOXALASE-LIKE DOMAIN-CONTAINING PROTEIN"/>
    <property type="match status" value="1"/>
</dbReference>
<dbReference type="Pfam" id="PF13468">
    <property type="entry name" value="Glyoxalase_3"/>
    <property type="match status" value="1"/>
</dbReference>
<dbReference type="PANTHER" id="PTHR40265">
    <property type="entry name" value="BLL2707 PROTEIN"/>
    <property type="match status" value="1"/>
</dbReference>
<reference evidence="2 3" key="1">
    <citation type="journal article" date="2019" name="Indoor Air">
        <title>Impacts of indoor surface finishes on bacterial viability.</title>
        <authorList>
            <person name="Hu J."/>
            <person name="Maamar S.B."/>
            <person name="Glawe A.J."/>
            <person name="Gottel N."/>
            <person name="Gilbert J.A."/>
            <person name="Hartmann E.M."/>
        </authorList>
    </citation>
    <scope>NUCLEOTIDE SEQUENCE [LARGE SCALE GENOMIC DNA]</scope>
    <source>
        <strain evidence="2 3">AF060A6</strain>
    </source>
</reference>
<evidence type="ECO:0000313" key="3">
    <source>
        <dbReference type="Proteomes" id="UP000306477"/>
    </source>
</evidence>
<evidence type="ECO:0000313" key="2">
    <source>
        <dbReference type="EMBL" id="THE11793.1"/>
    </source>
</evidence>
<comment type="caution">
    <text evidence="2">The sequence shown here is derived from an EMBL/GenBank/DDBJ whole genome shotgun (WGS) entry which is preliminary data.</text>
</comment>
<dbReference type="Proteomes" id="UP000306477">
    <property type="component" value="Unassembled WGS sequence"/>
</dbReference>
<dbReference type="AlphaFoldDB" id="A0A4V3V7K5"/>
<dbReference type="STRING" id="1033734.GCA_000285535_00893"/>
<dbReference type="OrthoDB" id="9111355at2"/>
<dbReference type="PROSITE" id="PS51819">
    <property type="entry name" value="VOC"/>
    <property type="match status" value="1"/>
</dbReference>
<accession>A0A4V3V7K5</accession>
<name>A0A4V3V7K5_9BACI</name>
<dbReference type="EMBL" id="SLUB01000024">
    <property type="protein sequence ID" value="THE11793.1"/>
    <property type="molecule type" value="Genomic_DNA"/>
</dbReference>
<dbReference type="SUPFAM" id="SSF54593">
    <property type="entry name" value="Glyoxalase/Bleomycin resistance protein/Dihydroxybiphenyl dioxygenase"/>
    <property type="match status" value="1"/>
</dbReference>
<evidence type="ECO:0000259" key="1">
    <source>
        <dbReference type="PROSITE" id="PS51819"/>
    </source>
</evidence>
<sequence length="251" mass="28874">MLEIRFDHVVHYVKDPHAPMAAFQLLGFHPVKGGNHDNWGTYNTLCYFKKVAYIEWIGIHNLDVTREGNHPFSSHLYKDYQLGEGLSQIAFRTSSIKKVQLHLAEKGVKTLGPYPGSRKRPDGTLLKWSMLFIEESHPMPFFIEWGEENEVRVKDLVTKGLYIPDGKRISYIGYSVKEPEITAKQWSDLFKGTISDTVLPGTEQYAFKVHFDSIEVYFCNEDHPRGERPYRIGIEPSKGKTIQLHGATYKL</sequence>
<dbReference type="InterPro" id="IPR025870">
    <property type="entry name" value="Glyoxalase-like_dom"/>
</dbReference>
<gene>
    <name evidence="2" type="ORF">E1I69_13585</name>
</gene>